<evidence type="ECO:0000313" key="5">
    <source>
        <dbReference type="EMBL" id="KAL2542077.1"/>
    </source>
</evidence>
<dbReference type="PROSITE" id="PS00028">
    <property type="entry name" value="ZINC_FINGER_C2H2_1"/>
    <property type="match status" value="1"/>
</dbReference>
<dbReference type="AlphaFoldDB" id="A0ABD1VXM4"/>
<dbReference type="PANTHER" id="PTHR36055">
    <property type="entry name" value="C2H2-LIKE ZINC FINGER PROTEIN"/>
    <property type="match status" value="1"/>
</dbReference>
<sequence>MSIAKLSTGGALNAMKTEERNESLDTSIRQAIQKEPLLSFSRTGDSPVQWIQLLHALDQPDLPGWPLLTPLKVTMQKCEKCSREFCSPVNYRRHIRVHRRSLNVNKESHKNRGLLAAFWDKLSVEEAKEVLSLRDASLKEVPSSSVIRALASSLRQPGVWTLPQVYVRAGSTLLDIIQANLSRLPISSQELFSILDDASENTFLCAGTAESLQKYVFDEETAKHSLKLTNLIACTTFLFEQQLVKAWVADKDAEALRCQKLLVEEEEAAQKRQAELLERKKQKKLRQKEQKTRDQLNGCNAYLNLSINALDESLSAAVPYLPSPFDSNLNSPDMLVNVASCPEPIQFPSEEIDGAEAQFNFSSEHIDADNFPTVETRTMNSDGRWHLATNRWQVAKSQKGGRNGFYVSHDLQAVKHEPVQKLTPPKDHGSLLNGSKVWTKKFKADNDDQSSKPRLQGNQAEQNSCKVMIGSISVTLRDTDEVLDTCSAKHATPTLSDISEKLVKPSAIKPSIPVNQHDKGGEESEGSVFDKARDQTVCSERCMQSCSIDSDDRDGGKHRDMFSDGNAKQGGLPFCSIAAKEFLAQRWKEAISANHVKLVLSSELEPPLCSGTEDNCSMAAQTSDLHECTVNGNTEKQLVGLETSSRNAQQGLMPPVLPVYLPYQPRPFEDRNEDEEGEDHYSYASLNPKPRSPISEK</sequence>
<proteinExistence type="predicted"/>
<feature type="region of interest" description="Disordered" evidence="3">
    <location>
        <begin position="662"/>
        <end position="697"/>
    </location>
</feature>
<feature type="domain" description="C2H2-type" evidence="4">
    <location>
        <begin position="76"/>
        <end position="98"/>
    </location>
</feature>
<evidence type="ECO:0000256" key="1">
    <source>
        <dbReference type="PROSITE-ProRule" id="PRU00042"/>
    </source>
</evidence>
<gene>
    <name evidence="5" type="ORF">Adt_03055</name>
</gene>
<keyword evidence="6" id="KW-1185">Reference proteome</keyword>
<keyword evidence="1" id="KW-0479">Metal-binding</keyword>
<evidence type="ECO:0000256" key="3">
    <source>
        <dbReference type="SAM" id="MobiDB-lite"/>
    </source>
</evidence>
<evidence type="ECO:0000259" key="4">
    <source>
        <dbReference type="PROSITE" id="PS50157"/>
    </source>
</evidence>
<dbReference type="GO" id="GO:0008270">
    <property type="term" value="F:zinc ion binding"/>
    <property type="evidence" value="ECO:0007669"/>
    <property type="project" value="UniProtKB-KW"/>
</dbReference>
<evidence type="ECO:0000256" key="2">
    <source>
        <dbReference type="SAM" id="Coils"/>
    </source>
</evidence>
<reference evidence="6" key="1">
    <citation type="submission" date="2024-07" db="EMBL/GenBank/DDBJ databases">
        <title>Two chromosome-level genome assemblies of Korean endemic species Abeliophyllum distichum and Forsythia ovata (Oleaceae).</title>
        <authorList>
            <person name="Jang H."/>
        </authorList>
    </citation>
    <scope>NUCLEOTIDE SEQUENCE [LARGE SCALE GENOMIC DNA]</scope>
</reference>
<evidence type="ECO:0000313" key="6">
    <source>
        <dbReference type="Proteomes" id="UP001604336"/>
    </source>
</evidence>
<name>A0ABD1VXM4_9LAMI</name>
<dbReference type="PANTHER" id="PTHR36055:SF1">
    <property type="entry name" value="C2H2-LIKE ZINC FINGER PROTEIN"/>
    <property type="match status" value="1"/>
</dbReference>
<feature type="compositionally biased region" description="Polar residues" evidence="3">
    <location>
        <begin position="452"/>
        <end position="462"/>
    </location>
</feature>
<accession>A0ABD1VXM4</accession>
<feature type="region of interest" description="Disordered" evidence="3">
    <location>
        <begin position="507"/>
        <end position="530"/>
    </location>
</feature>
<feature type="coiled-coil region" evidence="2">
    <location>
        <begin position="263"/>
        <end position="294"/>
    </location>
</feature>
<feature type="region of interest" description="Disordered" evidence="3">
    <location>
        <begin position="1"/>
        <end position="22"/>
    </location>
</feature>
<keyword evidence="2" id="KW-0175">Coiled coil</keyword>
<feature type="region of interest" description="Disordered" evidence="3">
    <location>
        <begin position="443"/>
        <end position="462"/>
    </location>
</feature>
<protein>
    <submittedName>
        <fullName evidence="5">C2H2-like zinc finger protein</fullName>
    </submittedName>
</protein>
<dbReference type="Proteomes" id="UP001604336">
    <property type="component" value="Unassembled WGS sequence"/>
</dbReference>
<keyword evidence="1" id="KW-0862">Zinc</keyword>
<dbReference type="PROSITE" id="PS50157">
    <property type="entry name" value="ZINC_FINGER_C2H2_2"/>
    <property type="match status" value="1"/>
</dbReference>
<keyword evidence="1" id="KW-0863">Zinc-finger</keyword>
<organism evidence="5 6">
    <name type="scientific">Abeliophyllum distichum</name>
    <dbReference type="NCBI Taxonomy" id="126358"/>
    <lineage>
        <taxon>Eukaryota</taxon>
        <taxon>Viridiplantae</taxon>
        <taxon>Streptophyta</taxon>
        <taxon>Embryophyta</taxon>
        <taxon>Tracheophyta</taxon>
        <taxon>Spermatophyta</taxon>
        <taxon>Magnoliopsida</taxon>
        <taxon>eudicotyledons</taxon>
        <taxon>Gunneridae</taxon>
        <taxon>Pentapetalae</taxon>
        <taxon>asterids</taxon>
        <taxon>lamiids</taxon>
        <taxon>Lamiales</taxon>
        <taxon>Oleaceae</taxon>
        <taxon>Forsythieae</taxon>
        <taxon>Abeliophyllum</taxon>
    </lineage>
</organism>
<dbReference type="EMBL" id="JBFOLK010000001">
    <property type="protein sequence ID" value="KAL2542077.1"/>
    <property type="molecule type" value="Genomic_DNA"/>
</dbReference>
<feature type="compositionally biased region" description="Basic and acidic residues" evidence="3">
    <location>
        <begin position="516"/>
        <end position="530"/>
    </location>
</feature>
<dbReference type="SMART" id="SM00355">
    <property type="entry name" value="ZnF_C2H2"/>
    <property type="match status" value="1"/>
</dbReference>
<comment type="caution">
    <text evidence="5">The sequence shown here is derived from an EMBL/GenBank/DDBJ whole genome shotgun (WGS) entry which is preliminary data.</text>
</comment>
<dbReference type="InterPro" id="IPR013087">
    <property type="entry name" value="Znf_C2H2_type"/>
</dbReference>